<reference evidence="1" key="1">
    <citation type="submission" date="2024-10" db="EMBL/GenBank/DDBJ databases">
        <title>Strain of Rhizobium-related bacteria isolated fromm roots of Vavilovia formosa.</title>
        <authorList>
            <person name="Kimeklis A."/>
            <person name="Afonin A."/>
        </authorList>
    </citation>
    <scope>NUCLEOTIDE SEQUENCE</scope>
    <source>
        <strain evidence="1">Vaf12</strain>
    </source>
</reference>
<dbReference type="EMBL" id="CP171845">
    <property type="protein sequence ID" value="XKQ43088.1"/>
    <property type="molecule type" value="Genomic_DNA"/>
</dbReference>
<evidence type="ECO:0000313" key="2">
    <source>
        <dbReference type="Proteomes" id="UP000076193"/>
    </source>
</evidence>
<proteinExistence type="predicted"/>
<keyword evidence="1" id="KW-0614">Plasmid</keyword>
<accession>A0ACD5FCG2</accession>
<organism evidence="1 2">
    <name type="scientific">Rhizobium leguminosarum</name>
    <dbReference type="NCBI Taxonomy" id="384"/>
    <lineage>
        <taxon>Bacteria</taxon>
        <taxon>Pseudomonadati</taxon>
        <taxon>Pseudomonadota</taxon>
        <taxon>Alphaproteobacteria</taxon>
        <taxon>Hyphomicrobiales</taxon>
        <taxon>Rhizobiaceae</taxon>
        <taxon>Rhizobium/Agrobacterium group</taxon>
        <taxon>Rhizobium</taxon>
    </lineage>
</organism>
<name>A0ACD5FCG2_RHILE</name>
<evidence type="ECO:0000313" key="1">
    <source>
        <dbReference type="EMBL" id="XKQ43088.1"/>
    </source>
</evidence>
<sequence>MHPDNRWNWSSEFYRLLSLHEEPSPSANPLTDRVHPHDRHDIIQALEVLIASSDPVARLDLECALETFGGVFEIFRITAGRQESDDGNVLLLCGALIDTGRLLSQKEDQAKQNDIEKKGIIGLAIGLAALANGDLTHRIKVEFAPKAAGLKSDFNEASRRLHDAVGEGGRPSHSPEHGGNQFRIERSFEAERGTGRVPGGNRGNA</sequence>
<gene>
    <name evidence="1" type="ORF">A4A59_026180</name>
</gene>
<dbReference type="Proteomes" id="UP000076193">
    <property type="component" value="Plasmid unnamed1"/>
</dbReference>
<protein>
    <submittedName>
        <fullName evidence="1">Methyl-accepting chemotaxis protein</fullName>
    </submittedName>
</protein>
<geneLocation type="plasmid" evidence="1 2">
    <name>unnamed1</name>
</geneLocation>